<reference evidence="3" key="2">
    <citation type="submission" date="2020-02" db="EMBL/GenBank/DDBJ databases">
        <authorList>
            <person name="Matsumoto Y."/>
            <person name="Kinjo T."/>
            <person name="Motooka D."/>
            <person name="Nabeya D."/>
            <person name="Jung N."/>
            <person name="Uechi K."/>
            <person name="Horii T."/>
            <person name="Iida T."/>
            <person name="Fujita J."/>
            <person name="Nakamura S."/>
        </authorList>
    </citation>
    <scope>NUCLEOTIDE SEQUENCE</scope>
    <source>
        <strain evidence="3">JCM 13573</strain>
    </source>
</reference>
<protein>
    <submittedName>
        <fullName evidence="4">PecA family PE domain-processing aspartic protease</fullName>
    </submittedName>
</protein>
<dbReference type="InterPro" id="IPR000084">
    <property type="entry name" value="PE-PGRS_N"/>
</dbReference>
<evidence type="ECO:0000313" key="6">
    <source>
        <dbReference type="Proteomes" id="UP000663583"/>
    </source>
</evidence>
<accession>A0AAX1J7W8</accession>
<evidence type="ECO:0000259" key="1">
    <source>
        <dbReference type="Pfam" id="PF00934"/>
    </source>
</evidence>
<evidence type="ECO:0000313" key="4">
    <source>
        <dbReference type="EMBL" id="QPI37599.1"/>
    </source>
</evidence>
<dbReference type="PRINTS" id="PR01228">
    <property type="entry name" value="EGGSHELL"/>
</dbReference>
<dbReference type="Gene3D" id="1.10.287.850">
    <property type="entry name" value="HP0062-like domain"/>
    <property type="match status" value="1"/>
</dbReference>
<dbReference type="Pfam" id="PF20729">
    <property type="entry name" value="PE-PGRS_C"/>
    <property type="match status" value="1"/>
</dbReference>
<gene>
    <name evidence="4" type="ORF">I2456_25605</name>
    <name evidence="3" type="ORF">MKUB_36030</name>
</gene>
<dbReference type="GO" id="GO:0006508">
    <property type="term" value="P:proteolysis"/>
    <property type="evidence" value="ECO:0007669"/>
    <property type="project" value="UniProtKB-KW"/>
</dbReference>
<organism evidence="4 6">
    <name type="scientific">Mycobacterium kubicae</name>
    <dbReference type="NCBI Taxonomy" id="120959"/>
    <lineage>
        <taxon>Bacteria</taxon>
        <taxon>Bacillati</taxon>
        <taxon>Actinomycetota</taxon>
        <taxon>Actinomycetes</taxon>
        <taxon>Mycobacteriales</taxon>
        <taxon>Mycobacteriaceae</taxon>
        <taxon>Mycobacterium</taxon>
        <taxon>Mycobacterium simiae complex</taxon>
    </lineage>
</organism>
<dbReference type="KEGG" id="mku:I2456_25605"/>
<dbReference type="SUPFAM" id="SSF140459">
    <property type="entry name" value="PE/PPE dimer-like"/>
    <property type="match status" value="1"/>
</dbReference>
<evidence type="ECO:0000313" key="3">
    <source>
        <dbReference type="EMBL" id="GFG66113.1"/>
    </source>
</evidence>
<proteinExistence type="predicted"/>
<dbReference type="Proteomes" id="UP000663583">
    <property type="component" value="Chromosome"/>
</dbReference>
<sequence length="624" mass="59733">MSFVTAVPDVVADAAAGLKDLNATINSAQAAAASSTTGIAAAAGDEVSAAIAALFSQQGRAFQALSAQAAAFHNQFVEVLNAAARAYSTAEAANAAQLQVLQNDALALINGPTESLLGRPLIGNGSDGTTSATGIGSAGGAGGILWGDGGHGGASFADGVQGGAGGPAGLIGTGGTGGIGGPGAAGGRGGAGGLLWGNGGTGGAGGWTGIGGAGGNAILFGNGGMGGQGGTFTVNAAGVTVAGGAGGSGGTGGLLWGNGGAGGIGGPYAPGGAGGSAQWFGDGGEGGMGGAFANGGLGGDGGHLIGNGGDGGTGGVISGMGAPGGVSGQLLGHAGATGDNGGPAKVELTMHNTRPTLQVSVNGAPFATATVDSGSSALLFAPDDVDLHALGIPTRTGVTYEFGVPGDETVVTYDQYTASVNFGDGIATKPTTIGVITSELHNGVKIDPETLVGTGANTVDTRFPVTAVQQLPGQLAHGVLVNQPGHYFQFGDNPLPALASVTGSPTTDGLSVQIGSGNLQPATGAFVDTGGVDGVIPRNLLPADLQYLADGQPLPQGTQIYVETRGGELVYHQVVVAGDEPTVTAAEGSGGHFNTGNYPYTLMPIYTSYSPSGVGTTVFDRLLP</sequence>
<dbReference type="RefSeq" id="WP_085075583.1">
    <property type="nucleotide sequence ID" value="NZ_BLKU01000005.1"/>
</dbReference>
<keyword evidence="4" id="KW-0645">Protease</keyword>
<evidence type="ECO:0000313" key="5">
    <source>
        <dbReference type="Proteomes" id="UP000465306"/>
    </source>
</evidence>
<dbReference type="GO" id="GO:0004190">
    <property type="term" value="F:aspartic-type endopeptidase activity"/>
    <property type="evidence" value="ECO:0007669"/>
    <property type="project" value="InterPro"/>
</dbReference>
<feature type="domain" description="PE cleavage protein A C-terminal" evidence="2">
    <location>
        <begin position="345"/>
        <end position="617"/>
    </location>
</feature>
<dbReference type="AlphaFoldDB" id="A0AAX1J7W8"/>
<feature type="domain" description="PE" evidence="1">
    <location>
        <begin position="4"/>
        <end position="94"/>
    </location>
</feature>
<name>A0AAX1J7W8_9MYCO</name>
<dbReference type="InterPro" id="IPR038332">
    <property type="entry name" value="PPE_sf"/>
</dbReference>
<dbReference type="NCBIfam" id="NF038019">
    <property type="entry name" value="PE_process_PecA"/>
    <property type="match status" value="1"/>
</dbReference>
<keyword evidence="5" id="KW-1185">Reference proteome</keyword>
<dbReference type="EMBL" id="CP065047">
    <property type="protein sequence ID" value="QPI37599.1"/>
    <property type="molecule type" value="Genomic_DNA"/>
</dbReference>
<dbReference type="Pfam" id="PF21526">
    <property type="entry name" value="PGRS"/>
    <property type="match status" value="2"/>
</dbReference>
<evidence type="ECO:0000259" key="2">
    <source>
        <dbReference type="Pfam" id="PF20729"/>
    </source>
</evidence>
<dbReference type="InterPro" id="IPR048996">
    <property type="entry name" value="PGRS_rpt"/>
</dbReference>
<dbReference type="InterPro" id="IPR001969">
    <property type="entry name" value="Aspartic_peptidase_AS"/>
</dbReference>
<reference evidence="4" key="3">
    <citation type="submission" date="2020-11" db="EMBL/GenBank/DDBJ databases">
        <title>Intraspecies plasmid and genomic variation of Mycobacterium kubicae revealed by the complete genome sequences of two clinical isolates.</title>
        <authorList>
            <person name="Hendrix J.R."/>
            <person name="Epperson L.E."/>
            <person name="Honda J.R."/>
            <person name="Strong M."/>
        </authorList>
    </citation>
    <scope>NUCLEOTIDE SEQUENCE</scope>
    <source>
        <strain evidence="4">JCM 13573</strain>
    </source>
</reference>
<keyword evidence="4" id="KW-0378">Hydrolase</keyword>
<dbReference type="InterPro" id="IPR021109">
    <property type="entry name" value="Peptidase_aspartic_dom_sf"/>
</dbReference>
<dbReference type="Pfam" id="PF00934">
    <property type="entry name" value="PE"/>
    <property type="match status" value="1"/>
</dbReference>
<dbReference type="EMBL" id="BLKU01000005">
    <property type="protein sequence ID" value="GFG66113.1"/>
    <property type="molecule type" value="Genomic_DNA"/>
</dbReference>
<dbReference type="Gene3D" id="2.40.70.10">
    <property type="entry name" value="Acid Proteases"/>
    <property type="match status" value="1"/>
</dbReference>
<dbReference type="Proteomes" id="UP000465306">
    <property type="component" value="Unassembled WGS sequence"/>
</dbReference>
<dbReference type="InterPro" id="IPR048054">
    <property type="entry name" value="PecA_C"/>
</dbReference>
<dbReference type="PROSITE" id="PS00141">
    <property type="entry name" value="ASP_PROTEASE"/>
    <property type="match status" value="1"/>
</dbReference>
<reference evidence="3 5" key="1">
    <citation type="journal article" date="2019" name="Emerg. Microbes Infect.">
        <title>Comprehensive subspecies identification of 175 nontuberculous mycobacteria species based on 7547 genomic profiles.</title>
        <authorList>
            <person name="Matsumoto Y."/>
            <person name="Kinjo T."/>
            <person name="Motooka D."/>
            <person name="Nabeya D."/>
            <person name="Jung N."/>
            <person name="Uechi K."/>
            <person name="Horii T."/>
            <person name="Iida T."/>
            <person name="Fujita J."/>
            <person name="Nakamura S."/>
        </authorList>
    </citation>
    <scope>NUCLEOTIDE SEQUENCE [LARGE SCALE GENOMIC DNA]</scope>
    <source>
        <strain evidence="3 5">JCM 13573</strain>
    </source>
</reference>